<proteinExistence type="predicted"/>
<protein>
    <recommendedName>
        <fullName evidence="2">Retrotransposon Copia-like N-terminal domain-containing protein</fullName>
    </recommendedName>
</protein>
<feature type="compositionally biased region" description="Polar residues" evidence="1">
    <location>
        <begin position="9"/>
        <end position="21"/>
    </location>
</feature>
<gene>
    <name evidence="3" type="ORF">FSB_LOCUS30437</name>
</gene>
<reference evidence="3" key="1">
    <citation type="submission" date="2018-02" db="EMBL/GenBank/DDBJ databases">
        <authorList>
            <person name="Cohen D.B."/>
            <person name="Kent A.D."/>
        </authorList>
    </citation>
    <scope>NUCLEOTIDE SEQUENCE</scope>
</reference>
<dbReference type="EMBL" id="OIVN01002319">
    <property type="protein sequence ID" value="SPD02555.1"/>
    <property type="molecule type" value="Genomic_DNA"/>
</dbReference>
<organism evidence="3">
    <name type="scientific">Fagus sylvatica</name>
    <name type="common">Beechnut</name>
    <dbReference type="NCBI Taxonomy" id="28930"/>
    <lineage>
        <taxon>Eukaryota</taxon>
        <taxon>Viridiplantae</taxon>
        <taxon>Streptophyta</taxon>
        <taxon>Embryophyta</taxon>
        <taxon>Tracheophyta</taxon>
        <taxon>Spermatophyta</taxon>
        <taxon>Magnoliopsida</taxon>
        <taxon>eudicotyledons</taxon>
        <taxon>Gunneridae</taxon>
        <taxon>Pentapetalae</taxon>
        <taxon>rosids</taxon>
        <taxon>fabids</taxon>
        <taxon>Fagales</taxon>
        <taxon>Fagaceae</taxon>
        <taxon>Fagus</taxon>
    </lineage>
</organism>
<evidence type="ECO:0000313" key="3">
    <source>
        <dbReference type="EMBL" id="SPD02555.1"/>
    </source>
</evidence>
<name>A0A2N9GSI8_FAGSY</name>
<feature type="domain" description="Retrotransposon Copia-like N-terminal" evidence="2">
    <location>
        <begin position="33"/>
        <end position="79"/>
    </location>
</feature>
<evidence type="ECO:0000256" key="1">
    <source>
        <dbReference type="SAM" id="MobiDB-lite"/>
    </source>
</evidence>
<accession>A0A2N9GSI8</accession>
<evidence type="ECO:0000259" key="2">
    <source>
        <dbReference type="Pfam" id="PF14244"/>
    </source>
</evidence>
<dbReference type="AlphaFoldDB" id="A0A2N9GSI8"/>
<dbReference type="InterPro" id="IPR029472">
    <property type="entry name" value="Copia-like_N"/>
</dbReference>
<feature type="region of interest" description="Disordered" evidence="1">
    <location>
        <begin position="1"/>
        <end position="21"/>
    </location>
</feature>
<dbReference type="Pfam" id="PF14244">
    <property type="entry name" value="Retrotran_gag_3"/>
    <property type="match status" value="1"/>
</dbReference>
<sequence>MVSEPTMANDASTNLGSSSSLQRDESTNQLFLHHGDSVGTILVSQPLSGDNYHTWSRSMIMALIDKNKVGFINGTIFAPVDQSLPSFNLWTHCNTMVISWLLNLVSKEIASSVIYANTAQEMWEDLKERFAQGNGPRIFEIQKAISSLTQDQCNFLMGLNDSFANVRAQILMMEPLPAINKAFSLVVQEERQQGIGVTSLGNTGDSMALYTRSEVPRNNYSRRGYFGKKDRPLCSHCGISGHIVDKCYKLHGFPPGFKFRNTSHPANQVSMLGESSPHLPITQAQCQQLLAMLTSQASLSSASSQTSLSSVQPTLPSQITDIIAPAPEASSSSTPHQVATVTSQFMLGPYQLEEDWLG</sequence>
<dbReference type="PANTHER" id="PTHR37610:SF97">
    <property type="entry name" value="RETROTRANSPOSON GAG DOMAIN-CONTAINING PROTEIN"/>
    <property type="match status" value="1"/>
</dbReference>
<dbReference type="PANTHER" id="PTHR37610">
    <property type="entry name" value="CCHC-TYPE DOMAIN-CONTAINING PROTEIN"/>
    <property type="match status" value="1"/>
</dbReference>